<evidence type="ECO:0000313" key="3">
    <source>
        <dbReference type="Proteomes" id="UP000193224"/>
    </source>
</evidence>
<dbReference type="InterPro" id="IPR050471">
    <property type="entry name" value="AB_hydrolase"/>
</dbReference>
<dbReference type="PANTHER" id="PTHR43433:SF5">
    <property type="entry name" value="AB HYDROLASE-1 DOMAIN-CONTAINING PROTEIN"/>
    <property type="match status" value="1"/>
</dbReference>
<keyword evidence="3" id="KW-1185">Reference proteome</keyword>
<dbReference type="InterPro" id="IPR000073">
    <property type="entry name" value="AB_hydrolase_1"/>
</dbReference>
<dbReference type="EC" id="3.-.-.-" evidence="2"/>
<dbReference type="Proteomes" id="UP000193224">
    <property type="component" value="Unassembled WGS sequence"/>
</dbReference>
<evidence type="ECO:0000313" key="2">
    <source>
        <dbReference type="EMBL" id="SMC11736.1"/>
    </source>
</evidence>
<accession>A0A1X7BQ15</accession>
<dbReference type="PRINTS" id="PR00412">
    <property type="entry name" value="EPOXHYDRLASE"/>
</dbReference>
<sequence>MPYLSLNGVELHYTDTGGGEAIVFSHGLLFSGDMFEAQVAALSPRYRCISFDHRGQGKSEVAVQGYDMDTLAEDAAALIRALDIGPCHFVGLSMGGFVGMRLAVRHPGLIRSLTLVDTSADAEPAEKLPRYRLLSVIARWIGLWAVINRVMPIAFGQTFLNDPTRADERARWRKAILSNDRVGITRAVNGVIRRAGFYAELPKITQPVLIIVGEEDVATVPAKSERMHEAISGSRLVVVPGAGHSSTIEQPVAVNEALSSFLQN</sequence>
<dbReference type="OrthoDB" id="9804723at2"/>
<dbReference type="RefSeq" id="WP_085799694.1">
    <property type="nucleotide sequence ID" value="NZ_FWXB01000004.1"/>
</dbReference>
<dbReference type="EMBL" id="FWXB01000004">
    <property type="protein sequence ID" value="SMC11736.1"/>
    <property type="molecule type" value="Genomic_DNA"/>
</dbReference>
<keyword evidence="2" id="KW-0378">Hydrolase</keyword>
<organism evidence="2 3">
    <name type="scientific">Roseovarius aestuarii</name>
    <dbReference type="NCBI Taxonomy" id="475083"/>
    <lineage>
        <taxon>Bacteria</taxon>
        <taxon>Pseudomonadati</taxon>
        <taxon>Pseudomonadota</taxon>
        <taxon>Alphaproteobacteria</taxon>
        <taxon>Rhodobacterales</taxon>
        <taxon>Roseobacteraceae</taxon>
        <taxon>Roseovarius</taxon>
    </lineage>
</organism>
<reference evidence="2 3" key="1">
    <citation type="submission" date="2017-03" db="EMBL/GenBank/DDBJ databases">
        <authorList>
            <person name="Afonso C.L."/>
            <person name="Miller P.J."/>
            <person name="Scott M.A."/>
            <person name="Spackman E."/>
            <person name="Goraichik I."/>
            <person name="Dimitrov K.M."/>
            <person name="Suarez D.L."/>
            <person name="Swayne D.E."/>
        </authorList>
    </citation>
    <scope>NUCLEOTIDE SEQUENCE [LARGE SCALE GENOMIC DNA]</scope>
    <source>
        <strain evidence="2 3">CECT 7745</strain>
    </source>
</reference>
<gene>
    <name evidence="2" type="primary">ydjP</name>
    <name evidence="2" type="ORF">ROA7745_01555</name>
</gene>
<dbReference type="InterPro" id="IPR029058">
    <property type="entry name" value="AB_hydrolase_fold"/>
</dbReference>
<dbReference type="PRINTS" id="PR00111">
    <property type="entry name" value="ABHYDROLASE"/>
</dbReference>
<dbReference type="AlphaFoldDB" id="A0A1X7BQ15"/>
<dbReference type="SUPFAM" id="SSF53474">
    <property type="entry name" value="alpha/beta-Hydrolases"/>
    <property type="match status" value="1"/>
</dbReference>
<dbReference type="Pfam" id="PF00561">
    <property type="entry name" value="Abhydrolase_1"/>
    <property type="match status" value="1"/>
</dbReference>
<name>A0A1X7BQ15_9RHOB</name>
<feature type="domain" description="AB hydrolase-1" evidence="1">
    <location>
        <begin position="21"/>
        <end position="250"/>
    </location>
</feature>
<dbReference type="GO" id="GO:0016787">
    <property type="term" value="F:hydrolase activity"/>
    <property type="evidence" value="ECO:0007669"/>
    <property type="project" value="UniProtKB-KW"/>
</dbReference>
<protein>
    <submittedName>
        <fullName evidence="2">AB hydrolase superfamily protein YdjP</fullName>
        <ecNumber evidence="2">3.-.-.-</ecNumber>
    </submittedName>
</protein>
<evidence type="ECO:0000259" key="1">
    <source>
        <dbReference type="Pfam" id="PF00561"/>
    </source>
</evidence>
<dbReference type="Gene3D" id="3.40.50.1820">
    <property type="entry name" value="alpha/beta hydrolase"/>
    <property type="match status" value="1"/>
</dbReference>
<dbReference type="PANTHER" id="PTHR43433">
    <property type="entry name" value="HYDROLASE, ALPHA/BETA FOLD FAMILY PROTEIN"/>
    <property type="match status" value="1"/>
</dbReference>
<dbReference type="InterPro" id="IPR000639">
    <property type="entry name" value="Epox_hydrolase-like"/>
</dbReference>
<proteinExistence type="predicted"/>